<keyword evidence="3 7" id="KW-0808">Transferase</keyword>
<comment type="pathway">
    <text evidence="1">Amino-acid biosynthesis; L-methionine biosynthesis via de novo pathway; L-methionine from L-homocysteine (BhmT route): step 1/1.</text>
</comment>
<comment type="caution">
    <text evidence="9">The sequence shown here is derived from an EMBL/GenBank/DDBJ whole genome shotgun (WGS) entry which is preliminary data.</text>
</comment>
<evidence type="ECO:0000313" key="9">
    <source>
        <dbReference type="EMBL" id="KAK4293619.1"/>
    </source>
</evidence>
<dbReference type="GO" id="GO:0009086">
    <property type="term" value="P:methionine biosynthetic process"/>
    <property type="evidence" value="ECO:0007669"/>
    <property type="project" value="InterPro"/>
</dbReference>
<dbReference type="FunFam" id="3.20.20.330:FF:000003">
    <property type="entry name" value="Betaine--homocysteine S-methyltransferase 1"/>
    <property type="match status" value="1"/>
</dbReference>
<dbReference type="GO" id="GO:0008270">
    <property type="term" value="F:zinc ion binding"/>
    <property type="evidence" value="ECO:0007669"/>
    <property type="project" value="InterPro"/>
</dbReference>
<feature type="binding site" evidence="6 7">
    <location>
        <position position="292"/>
    </location>
    <ligand>
        <name>Zn(2+)</name>
        <dbReference type="ChEBI" id="CHEBI:29105"/>
    </ligand>
</feature>
<evidence type="ECO:0000256" key="6">
    <source>
        <dbReference type="PIRSR" id="PIRSR037505-2"/>
    </source>
</evidence>
<dbReference type="GO" id="GO:0047150">
    <property type="term" value="F:betaine-homocysteine S-methyltransferase activity"/>
    <property type="evidence" value="ECO:0007669"/>
    <property type="project" value="TreeGrafter"/>
</dbReference>
<dbReference type="InterPro" id="IPR017226">
    <property type="entry name" value="BHMT-like"/>
</dbReference>
<evidence type="ECO:0000256" key="3">
    <source>
        <dbReference type="ARBA" id="ARBA00022679"/>
    </source>
</evidence>
<dbReference type="Gene3D" id="3.20.20.330">
    <property type="entry name" value="Homocysteine-binding-like domain"/>
    <property type="match status" value="1"/>
</dbReference>
<comment type="cofactor">
    <cofactor evidence="6">
        <name>Zn(2+)</name>
        <dbReference type="ChEBI" id="CHEBI:29105"/>
    </cofactor>
    <text evidence="6">Binds 1 zinc ion per subunit.</text>
</comment>
<dbReference type="Pfam" id="PF02574">
    <property type="entry name" value="S-methyl_trans"/>
    <property type="match status" value="1"/>
</dbReference>
<evidence type="ECO:0000256" key="5">
    <source>
        <dbReference type="ARBA" id="ARBA00022833"/>
    </source>
</evidence>
<organism evidence="9 10">
    <name type="scientific">Petrolisthes manimaculis</name>
    <dbReference type="NCBI Taxonomy" id="1843537"/>
    <lineage>
        <taxon>Eukaryota</taxon>
        <taxon>Metazoa</taxon>
        <taxon>Ecdysozoa</taxon>
        <taxon>Arthropoda</taxon>
        <taxon>Crustacea</taxon>
        <taxon>Multicrustacea</taxon>
        <taxon>Malacostraca</taxon>
        <taxon>Eumalacostraca</taxon>
        <taxon>Eucarida</taxon>
        <taxon>Decapoda</taxon>
        <taxon>Pleocyemata</taxon>
        <taxon>Anomura</taxon>
        <taxon>Galatheoidea</taxon>
        <taxon>Porcellanidae</taxon>
        <taxon>Petrolisthes</taxon>
    </lineage>
</organism>
<name>A0AAE1NNW3_9EUCA</name>
<dbReference type="PANTHER" id="PTHR46120:SF4">
    <property type="entry name" value="HCY-BINDING DOMAIN-CONTAINING PROTEIN"/>
    <property type="match status" value="1"/>
</dbReference>
<dbReference type="Proteomes" id="UP001292094">
    <property type="component" value="Unassembled WGS sequence"/>
</dbReference>
<accession>A0AAE1NNW3</accession>
<dbReference type="InterPro" id="IPR051524">
    <property type="entry name" value="BHMT"/>
</dbReference>
<feature type="domain" description="Hcy-binding" evidence="8">
    <location>
        <begin position="4"/>
        <end position="307"/>
    </location>
</feature>
<dbReference type="SUPFAM" id="SSF82282">
    <property type="entry name" value="Homocysteine S-methyltransferase"/>
    <property type="match status" value="1"/>
</dbReference>
<dbReference type="PANTHER" id="PTHR46120">
    <property type="entry name" value="BETAINE--HOMOCYSTEINE S-METHYLTRANSFERASE 1"/>
    <property type="match status" value="1"/>
</dbReference>
<evidence type="ECO:0000256" key="2">
    <source>
        <dbReference type="ARBA" id="ARBA00022603"/>
    </source>
</evidence>
<protein>
    <recommendedName>
        <fullName evidence="8">Hcy-binding domain-containing protein</fullName>
    </recommendedName>
</protein>
<dbReference type="EMBL" id="JAWZYT010004506">
    <property type="protein sequence ID" value="KAK4293619.1"/>
    <property type="molecule type" value="Genomic_DNA"/>
</dbReference>
<proteinExistence type="predicted"/>
<feature type="binding site" evidence="6 7">
    <location>
        <position position="210"/>
    </location>
    <ligand>
        <name>Zn(2+)</name>
        <dbReference type="ChEBI" id="CHEBI:29105"/>
    </ligand>
</feature>
<evidence type="ECO:0000313" key="10">
    <source>
        <dbReference type="Proteomes" id="UP001292094"/>
    </source>
</evidence>
<evidence type="ECO:0000256" key="4">
    <source>
        <dbReference type="ARBA" id="ARBA00022723"/>
    </source>
</evidence>
<dbReference type="PROSITE" id="PS50970">
    <property type="entry name" value="HCY"/>
    <property type="match status" value="1"/>
</dbReference>
<reference evidence="9" key="1">
    <citation type="submission" date="2023-11" db="EMBL/GenBank/DDBJ databases">
        <title>Genome assemblies of two species of porcelain crab, Petrolisthes cinctipes and Petrolisthes manimaculis (Anomura: Porcellanidae).</title>
        <authorList>
            <person name="Angst P."/>
        </authorList>
    </citation>
    <scope>NUCLEOTIDE SEQUENCE</scope>
    <source>
        <strain evidence="9">PB745_02</strain>
        <tissue evidence="9">Gill</tissue>
    </source>
</reference>
<dbReference type="InterPro" id="IPR036589">
    <property type="entry name" value="HCY_dom_sf"/>
</dbReference>
<gene>
    <name evidence="9" type="ORF">Pmani_033697</name>
</gene>
<dbReference type="AlphaFoldDB" id="A0AAE1NNW3"/>
<evidence type="ECO:0000256" key="1">
    <source>
        <dbReference type="ARBA" id="ARBA00005137"/>
    </source>
</evidence>
<feature type="binding site" evidence="6 7">
    <location>
        <position position="293"/>
    </location>
    <ligand>
        <name>Zn(2+)</name>
        <dbReference type="ChEBI" id="CHEBI:29105"/>
    </ligand>
</feature>
<dbReference type="GO" id="GO:0032259">
    <property type="term" value="P:methylation"/>
    <property type="evidence" value="ECO:0007669"/>
    <property type="project" value="UniProtKB-KW"/>
</dbReference>
<keyword evidence="10" id="KW-1185">Reference proteome</keyword>
<sequence length="369" mass="40972">MVKKSLLERLSEDGVVVGDGGFVFQLEKRGYVKGGPWTPEASVQHPEAVKQLHREFLRAGSDVMQTFTFYSSDDKLKFGGNETGNIFTCREINDAACRIAREVANEGDALVGGCISRCPSYAEGKGKAVVQAQAREQLDVFTKHKVDFIIAEFFNYVEELEWVIEEAKKTGLIVASTMSIGKFGDKAGVPPGQCAVRMARAGAALVGVNCLFDPETTLETIRMMKEGLDAEGLKPYLMTQPNGYHCPETGRNGWSCCSEYPFAMETRLVTRADVHKFAREAYKLGVRYIGGCCGFEAYHIRAIAEELAEERGKWPAASDKHEPWGAANRLSTVSYLQTRVGREYWQDLVPSSGRKAPPTYQNYDIHSYD</sequence>
<evidence type="ECO:0000259" key="8">
    <source>
        <dbReference type="PROSITE" id="PS50970"/>
    </source>
</evidence>
<evidence type="ECO:0000256" key="7">
    <source>
        <dbReference type="PROSITE-ProRule" id="PRU00333"/>
    </source>
</evidence>
<dbReference type="InterPro" id="IPR003726">
    <property type="entry name" value="HCY_dom"/>
</dbReference>
<dbReference type="PIRSF" id="PIRSF037505">
    <property type="entry name" value="Betaine_HMT"/>
    <property type="match status" value="1"/>
</dbReference>
<keyword evidence="5 6" id="KW-0862">Zinc</keyword>
<keyword evidence="2 7" id="KW-0489">Methyltransferase</keyword>
<keyword evidence="4 6" id="KW-0479">Metal-binding</keyword>